<gene>
    <name evidence="2" type="ORF">FLACHUCJ7_03961</name>
</gene>
<proteinExistence type="predicted"/>
<accession>A0A6V6ZBI1</accession>
<feature type="transmembrane region" description="Helical" evidence="1">
    <location>
        <begin position="20"/>
        <end position="46"/>
    </location>
</feature>
<name>A0A6V6ZBI1_9FLAO</name>
<reference evidence="2 3" key="1">
    <citation type="submission" date="2020-06" db="EMBL/GenBank/DDBJ databases">
        <authorList>
            <person name="Criscuolo A."/>
        </authorList>
    </citation>
    <scope>NUCLEOTIDE SEQUENCE [LARGE SCALE GENOMIC DNA]</scope>
    <source>
        <strain evidence="3">CIP 110025</strain>
    </source>
</reference>
<organism evidence="2 3">
    <name type="scientific">Flavobacterium chungangense</name>
    <dbReference type="NCBI Taxonomy" id="554283"/>
    <lineage>
        <taxon>Bacteria</taxon>
        <taxon>Pseudomonadati</taxon>
        <taxon>Bacteroidota</taxon>
        <taxon>Flavobacteriia</taxon>
        <taxon>Flavobacteriales</taxon>
        <taxon>Flavobacteriaceae</taxon>
        <taxon>Flavobacterium</taxon>
    </lineage>
</organism>
<protein>
    <submittedName>
        <fullName evidence="2">Uncharacterized protein</fullName>
    </submittedName>
</protein>
<feature type="transmembrane region" description="Helical" evidence="1">
    <location>
        <begin position="52"/>
        <end position="70"/>
    </location>
</feature>
<keyword evidence="3" id="KW-1185">Reference proteome</keyword>
<dbReference type="AlphaFoldDB" id="A0A6V6ZBI1"/>
<keyword evidence="1" id="KW-0472">Membrane</keyword>
<evidence type="ECO:0000313" key="3">
    <source>
        <dbReference type="Proteomes" id="UP000556700"/>
    </source>
</evidence>
<dbReference type="Proteomes" id="UP000556700">
    <property type="component" value="Unassembled WGS sequence"/>
</dbReference>
<comment type="caution">
    <text evidence="2">The sequence shown here is derived from an EMBL/GenBank/DDBJ whole genome shotgun (WGS) entry which is preliminary data.</text>
</comment>
<evidence type="ECO:0000313" key="2">
    <source>
        <dbReference type="EMBL" id="CAD0008784.1"/>
    </source>
</evidence>
<dbReference type="RefSeq" id="WP_031453203.1">
    <property type="nucleotide sequence ID" value="NZ_CAIJDO010000237.1"/>
</dbReference>
<sequence length="160" mass="18282">MQQYNYQNNILNLKVKKSPILVRAVMFGLAFCFFVFPVLGVISAIADGSGLHFGYFLAIGIFSLIGFYTLRISLWNTYGEETFQITENKIIYEANYGWFKDGKKETLISNPNYFSVQAGYEEDNESVLVIASEESKIESVVKMPTVQLEELIMILKKNKF</sequence>
<evidence type="ECO:0000256" key="1">
    <source>
        <dbReference type="SAM" id="Phobius"/>
    </source>
</evidence>
<keyword evidence="1" id="KW-1133">Transmembrane helix</keyword>
<keyword evidence="1" id="KW-0812">Transmembrane</keyword>
<dbReference type="EMBL" id="CAIJDO010000237">
    <property type="protein sequence ID" value="CAD0008784.1"/>
    <property type="molecule type" value="Genomic_DNA"/>
</dbReference>